<evidence type="ECO:0000313" key="17">
    <source>
        <dbReference type="Proteomes" id="UP000198519"/>
    </source>
</evidence>
<sequence length="683" mass="74591">MIVGFELSEDGRKVASALLYFIGGAVVVGAGMPVHAGESVEGARYLDELVVTGTRSARTVSDTPVRTEVVTQRELERTHARDVAEALENVPGLLLREIHGKAGREVWLQGIDADRVLVLIDGLPMTATTGSAVDVSQLAILDIERIEIVKGAVSAQYGSAAMGGVINVITRDVAPGVRGELAIDGGSYGEQNPSGDEWSPGRYNLRAGVNLGGESLRLRVSGSSQHSDGIDPQPDSWQRPGDEFDRHQFNSRLAWVPAEGHEVYGEVGFYEEESESRYTVATPGPFPNQGKTESVERLRFAVGGDHRPSASAGWFWSLLHEGLADDTEKFNANARFDARKADQQLRQGSLHTELNLNDAHQLMLGADYRYENLEQSVDGETELMGNQARVSRTSRELWVQDSWMPSERWEWVLGFRAQDDSDFGDHYAPKISGRYDLAATGWAQHYIRASWGTGYRVPNLKERYFEFDHSQLGYVVEGQPDLEPESSSNVQLGWGVSFGNVGWLEVSAFLNNIDDLIQTELDAAVTAARPDGVQVFSYSNISKARTRGVETTMGWALASGWEATAGYTYTEAEDRTTGQDLSRRPAHQVQLGLDGPGGISGLSWTARFRAQSSETVDAASGITSPGYGTVDLSLNQRLGEDLRVFAGVDNLANRQRDFDRAGEDFGPVAGRYVYAGITLGFGL</sequence>
<dbReference type="GO" id="GO:0009279">
    <property type="term" value="C:cell outer membrane"/>
    <property type="evidence" value="ECO:0007669"/>
    <property type="project" value="UniProtKB-SubCell"/>
</dbReference>
<dbReference type="InterPro" id="IPR012910">
    <property type="entry name" value="Plug_dom"/>
</dbReference>
<evidence type="ECO:0000256" key="6">
    <source>
        <dbReference type="ARBA" id="ARBA00022729"/>
    </source>
</evidence>
<evidence type="ECO:0000256" key="3">
    <source>
        <dbReference type="ARBA" id="ARBA00022448"/>
    </source>
</evidence>
<evidence type="ECO:0000256" key="10">
    <source>
        <dbReference type="ARBA" id="ARBA00023237"/>
    </source>
</evidence>
<dbReference type="InterPro" id="IPR036942">
    <property type="entry name" value="Beta-barrel_TonB_sf"/>
</dbReference>
<comment type="subcellular location">
    <subcellularLocation>
        <location evidence="1 11">Cell outer membrane</location>
        <topology evidence="1 11">Multi-pass membrane protein</topology>
    </subcellularLocation>
</comment>
<evidence type="ECO:0000256" key="7">
    <source>
        <dbReference type="ARBA" id="ARBA00023077"/>
    </source>
</evidence>
<keyword evidence="17" id="KW-1185">Reference proteome</keyword>
<dbReference type="Gene3D" id="2.170.130.10">
    <property type="entry name" value="TonB-dependent receptor, plug domain"/>
    <property type="match status" value="1"/>
</dbReference>
<gene>
    <name evidence="16" type="ORF">SAMN04487963_3684</name>
</gene>
<dbReference type="Pfam" id="PF00593">
    <property type="entry name" value="TonB_dep_Rec_b-barrel"/>
    <property type="match status" value="1"/>
</dbReference>
<dbReference type="RefSeq" id="WP_245750032.1">
    <property type="nucleotide sequence ID" value="NZ_FOUE01000008.1"/>
</dbReference>
<evidence type="ECO:0000256" key="11">
    <source>
        <dbReference type="PROSITE-ProRule" id="PRU01360"/>
    </source>
</evidence>
<dbReference type="SUPFAM" id="SSF56935">
    <property type="entry name" value="Porins"/>
    <property type="match status" value="1"/>
</dbReference>
<evidence type="ECO:0000256" key="5">
    <source>
        <dbReference type="ARBA" id="ARBA00022692"/>
    </source>
</evidence>
<dbReference type="PROSITE" id="PS52016">
    <property type="entry name" value="TONB_DEPENDENT_REC_3"/>
    <property type="match status" value="1"/>
</dbReference>
<evidence type="ECO:0000256" key="2">
    <source>
        <dbReference type="ARBA" id="ARBA00008143"/>
    </source>
</evidence>
<dbReference type="InterPro" id="IPR039426">
    <property type="entry name" value="TonB-dep_rcpt-like"/>
</dbReference>
<keyword evidence="6" id="KW-0732">Signal</keyword>
<keyword evidence="7 12" id="KW-0798">TonB box</keyword>
<dbReference type="GO" id="GO:0044718">
    <property type="term" value="P:siderophore transmembrane transport"/>
    <property type="evidence" value="ECO:0007669"/>
    <property type="project" value="TreeGrafter"/>
</dbReference>
<dbReference type="GO" id="GO:0015344">
    <property type="term" value="F:siderophore uptake transmembrane transporter activity"/>
    <property type="evidence" value="ECO:0007669"/>
    <property type="project" value="TreeGrafter"/>
</dbReference>
<keyword evidence="4 11" id="KW-1134">Transmembrane beta strand</keyword>
<accession>A0A1I4TN51</accession>
<evidence type="ECO:0000259" key="15">
    <source>
        <dbReference type="Pfam" id="PF07715"/>
    </source>
</evidence>
<dbReference type="CDD" id="cd01347">
    <property type="entry name" value="ligand_gated_channel"/>
    <property type="match status" value="1"/>
</dbReference>
<protein>
    <submittedName>
        <fullName evidence="16">Outer membrane receptor for ferrienterochelin and colicins</fullName>
    </submittedName>
</protein>
<keyword evidence="10 11" id="KW-0998">Cell outer membrane</keyword>
<dbReference type="InterPro" id="IPR037066">
    <property type="entry name" value="Plug_dom_sf"/>
</dbReference>
<evidence type="ECO:0000256" key="13">
    <source>
        <dbReference type="SAM" id="MobiDB-lite"/>
    </source>
</evidence>
<dbReference type="EMBL" id="FOUE01000008">
    <property type="protein sequence ID" value="SFM78212.1"/>
    <property type="molecule type" value="Genomic_DNA"/>
</dbReference>
<organism evidence="16 17">
    <name type="scientific">Marinobacter zhejiangensis</name>
    <dbReference type="NCBI Taxonomy" id="488535"/>
    <lineage>
        <taxon>Bacteria</taxon>
        <taxon>Pseudomonadati</taxon>
        <taxon>Pseudomonadota</taxon>
        <taxon>Gammaproteobacteria</taxon>
        <taxon>Pseudomonadales</taxon>
        <taxon>Marinobacteraceae</taxon>
        <taxon>Marinobacter</taxon>
    </lineage>
</organism>
<dbReference type="PANTHER" id="PTHR30069:SF29">
    <property type="entry name" value="HEMOGLOBIN AND HEMOGLOBIN-HAPTOGLOBIN-BINDING PROTEIN 1-RELATED"/>
    <property type="match status" value="1"/>
</dbReference>
<dbReference type="Proteomes" id="UP000198519">
    <property type="component" value="Unassembled WGS sequence"/>
</dbReference>
<feature type="domain" description="TonB-dependent receptor plug" evidence="15">
    <location>
        <begin position="60"/>
        <end position="165"/>
    </location>
</feature>
<proteinExistence type="inferred from homology"/>
<dbReference type="InterPro" id="IPR000531">
    <property type="entry name" value="Beta-barrel_TonB"/>
</dbReference>
<reference evidence="17" key="1">
    <citation type="submission" date="2016-10" db="EMBL/GenBank/DDBJ databases">
        <authorList>
            <person name="Varghese N."/>
            <person name="Submissions S."/>
        </authorList>
    </citation>
    <scope>NUCLEOTIDE SEQUENCE [LARGE SCALE GENOMIC DNA]</scope>
    <source>
        <strain evidence="17">CGMCC 1.7061</strain>
    </source>
</reference>
<comment type="similarity">
    <text evidence="2">Belongs to the TonB-dependent receptor family. Hemoglobin/haptoglobin binding protein subfamily.</text>
</comment>
<dbReference type="PANTHER" id="PTHR30069">
    <property type="entry name" value="TONB-DEPENDENT OUTER MEMBRANE RECEPTOR"/>
    <property type="match status" value="1"/>
</dbReference>
<evidence type="ECO:0000256" key="1">
    <source>
        <dbReference type="ARBA" id="ARBA00004571"/>
    </source>
</evidence>
<keyword evidence="3 11" id="KW-0813">Transport</keyword>
<evidence type="ECO:0000256" key="4">
    <source>
        <dbReference type="ARBA" id="ARBA00022452"/>
    </source>
</evidence>
<evidence type="ECO:0000256" key="8">
    <source>
        <dbReference type="ARBA" id="ARBA00023136"/>
    </source>
</evidence>
<keyword evidence="9 16" id="KW-0675">Receptor</keyword>
<evidence type="ECO:0000256" key="9">
    <source>
        <dbReference type="ARBA" id="ARBA00023170"/>
    </source>
</evidence>
<dbReference type="STRING" id="488535.SAMN04487963_3684"/>
<evidence type="ECO:0000256" key="12">
    <source>
        <dbReference type="RuleBase" id="RU003357"/>
    </source>
</evidence>
<keyword evidence="8 11" id="KW-0472">Membrane</keyword>
<evidence type="ECO:0000259" key="14">
    <source>
        <dbReference type="Pfam" id="PF00593"/>
    </source>
</evidence>
<dbReference type="Gene3D" id="2.40.170.20">
    <property type="entry name" value="TonB-dependent receptor, beta-barrel domain"/>
    <property type="match status" value="1"/>
</dbReference>
<feature type="domain" description="TonB-dependent receptor-like beta-barrel" evidence="14">
    <location>
        <begin position="244"/>
        <end position="651"/>
    </location>
</feature>
<feature type="region of interest" description="Disordered" evidence="13">
    <location>
        <begin position="220"/>
        <end position="244"/>
    </location>
</feature>
<dbReference type="Pfam" id="PF07715">
    <property type="entry name" value="Plug"/>
    <property type="match status" value="1"/>
</dbReference>
<evidence type="ECO:0000313" key="16">
    <source>
        <dbReference type="EMBL" id="SFM78212.1"/>
    </source>
</evidence>
<name>A0A1I4TN51_9GAMM</name>
<keyword evidence="5 11" id="KW-0812">Transmembrane</keyword>
<dbReference type="AlphaFoldDB" id="A0A1I4TN51"/>